<protein>
    <submittedName>
        <fullName evidence="1">Uncharacterized protein</fullName>
    </submittedName>
</protein>
<dbReference type="Gene3D" id="3.90.1200.10">
    <property type="match status" value="1"/>
</dbReference>
<gene>
    <name evidence="1" type="ORF">ACFYTF_31170</name>
</gene>
<dbReference type="EMBL" id="JBIAMX010000042">
    <property type="protein sequence ID" value="MFF0547302.1"/>
    <property type="molecule type" value="Genomic_DNA"/>
</dbReference>
<reference evidence="1 2" key="1">
    <citation type="submission" date="2024-10" db="EMBL/GenBank/DDBJ databases">
        <title>The Natural Products Discovery Center: Release of the First 8490 Sequenced Strains for Exploring Actinobacteria Biosynthetic Diversity.</title>
        <authorList>
            <person name="Kalkreuter E."/>
            <person name="Kautsar S.A."/>
            <person name="Yang D."/>
            <person name="Bader C.D."/>
            <person name="Teijaro C.N."/>
            <person name="Fluegel L."/>
            <person name="Davis C.M."/>
            <person name="Simpson J.R."/>
            <person name="Lauterbach L."/>
            <person name="Steele A.D."/>
            <person name="Gui C."/>
            <person name="Meng S."/>
            <person name="Li G."/>
            <person name="Viehrig K."/>
            <person name="Ye F."/>
            <person name="Su P."/>
            <person name="Kiefer A.F."/>
            <person name="Nichols A."/>
            <person name="Cepeda A.J."/>
            <person name="Yan W."/>
            <person name="Fan B."/>
            <person name="Jiang Y."/>
            <person name="Adhikari A."/>
            <person name="Zheng C.-J."/>
            <person name="Schuster L."/>
            <person name="Cowan T.M."/>
            <person name="Smanski M.J."/>
            <person name="Chevrette M.G."/>
            <person name="De Carvalho L.P.S."/>
            <person name="Shen B."/>
        </authorList>
    </citation>
    <scope>NUCLEOTIDE SEQUENCE [LARGE SCALE GENOMIC DNA]</scope>
    <source>
        <strain evidence="1 2">NPDC004045</strain>
    </source>
</reference>
<evidence type="ECO:0000313" key="2">
    <source>
        <dbReference type="Proteomes" id="UP001601444"/>
    </source>
</evidence>
<comment type="caution">
    <text evidence="1">The sequence shown here is derived from an EMBL/GenBank/DDBJ whole genome shotgun (WGS) entry which is preliminary data.</text>
</comment>
<dbReference type="InterPro" id="IPR011009">
    <property type="entry name" value="Kinase-like_dom_sf"/>
</dbReference>
<sequence length="124" mass="13893">HHRRSRHERSDSYSGQTHKKWVLPQSLTRDTFTHGDLRISHVFVEGDEVTGVNRSEAAQGDPLYDLAILTLEHPEHLSDVVAGYGADIDLKVIRAWWSLPSLLGPAGWLSTVSIRPRQAARSTC</sequence>
<feature type="non-terminal residue" evidence="1">
    <location>
        <position position="1"/>
    </location>
</feature>
<organism evidence="1 2">
    <name type="scientific">Nocardia thailandica</name>
    <dbReference type="NCBI Taxonomy" id="257275"/>
    <lineage>
        <taxon>Bacteria</taxon>
        <taxon>Bacillati</taxon>
        <taxon>Actinomycetota</taxon>
        <taxon>Actinomycetes</taxon>
        <taxon>Mycobacteriales</taxon>
        <taxon>Nocardiaceae</taxon>
        <taxon>Nocardia</taxon>
    </lineage>
</organism>
<dbReference type="SUPFAM" id="SSF56112">
    <property type="entry name" value="Protein kinase-like (PK-like)"/>
    <property type="match status" value="1"/>
</dbReference>
<dbReference type="Proteomes" id="UP001601444">
    <property type="component" value="Unassembled WGS sequence"/>
</dbReference>
<evidence type="ECO:0000313" key="1">
    <source>
        <dbReference type="EMBL" id="MFF0547302.1"/>
    </source>
</evidence>
<name>A0ABW6PY03_9NOCA</name>
<keyword evidence="2" id="KW-1185">Reference proteome</keyword>
<proteinExistence type="predicted"/>
<accession>A0ABW6PY03</accession>